<evidence type="ECO:0000313" key="4">
    <source>
        <dbReference type="Proteomes" id="UP001200247"/>
    </source>
</evidence>
<dbReference type="EMBL" id="CP022115">
    <property type="protein sequence ID" value="ASJ23825.1"/>
    <property type="molecule type" value="Genomic_DNA"/>
</dbReference>
<sequence length="141" mass="15431">MNSIRERILREVVARLSDAVAPMPVLRHPTIPITREASPALLVFAESDSIAGHANHLVDRALTLRLTVVTRGEDAFDQADQTLVAVHVALMRDASLGGLSLLLHEIDCEWDAEDADAGAVAMPARYEIRYRTHALDLTKNG</sequence>
<dbReference type="EMBL" id="JAJAXM010000007">
    <property type="protein sequence ID" value="MCG9025443.1"/>
    <property type="molecule type" value="Genomic_DNA"/>
</dbReference>
<reference evidence="1" key="3">
    <citation type="submission" date="2017-06" db="EMBL/GenBank/DDBJ databases">
        <authorList>
            <person name="Kim H.J."/>
            <person name="Triplett B.A."/>
        </authorList>
    </citation>
    <scope>NUCLEOTIDE SEQUENCE</scope>
    <source>
        <strain evidence="1">HLGZ1</strain>
    </source>
</reference>
<name>A0A248LH40_9NEIS</name>
<proteinExistence type="predicted"/>
<dbReference type="Proteomes" id="UP000197424">
    <property type="component" value="Chromosome"/>
</dbReference>
<evidence type="ECO:0000313" key="2">
    <source>
        <dbReference type="EMBL" id="MCG9025443.1"/>
    </source>
</evidence>
<dbReference type="GeneID" id="70689447"/>
<organism evidence="1 3">
    <name type="scientific">Laribacter hongkongensis</name>
    <dbReference type="NCBI Taxonomy" id="168471"/>
    <lineage>
        <taxon>Bacteria</taxon>
        <taxon>Pseudomonadati</taxon>
        <taxon>Pseudomonadota</taxon>
        <taxon>Betaproteobacteria</taxon>
        <taxon>Neisseriales</taxon>
        <taxon>Aquaspirillaceae</taxon>
        <taxon>Laribacter</taxon>
    </lineage>
</organism>
<evidence type="ECO:0000313" key="3">
    <source>
        <dbReference type="Proteomes" id="UP000197424"/>
    </source>
</evidence>
<accession>A0A248LH40</accession>
<reference evidence="2 4" key="4">
    <citation type="submission" date="2021-10" db="EMBL/GenBank/DDBJ databases">
        <title>Whole-genome sequencing analysis of Laribacter hongkongensis: virulence gene profiles, carbohydrate-active enzyme prediction, and antimicrobial resistance characterization.</title>
        <authorList>
            <person name="Yuan P."/>
            <person name="Zhan Y."/>
            <person name="Chen D."/>
        </authorList>
    </citation>
    <scope>NUCLEOTIDE SEQUENCE [LARGE SCALE GENOMIC DNA]</scope>
    <source>
        <strain evidence="2 4">W67</strain>
    </source>
</reference>
<reference evidence="1" key="1">
    <citation type="journal article" date="2017" name="J. Antimicrob. Chemother.">
        <title>Emergence and genomic analysis of MDR Laribacter hongkongensis strain HLGZ1 from Guangzhou, China.</title>
        <authorList>
            <person name="Wu H.K."/>
            <person name="Chen J.H."/>
            <person name="Yang L."/>
            <person name="Li A.R."/>
            <person name="Su D.H."/>
            <person name="Lin Y.P."/>
            <person name="Chen D.Q."/>
        </authorList>
    </citation>
    <scope>NUCLEOTIDE SEQUENCE</scope>
    <source>
        <strain evidence="1">HLGZ1</strain>
    </source>
</reference>
<protein>
    <submittedName>
        <fullName evidence="1">Uncharacterized protein</fullName>
    </submittedName>
</protein>
<dbReference type="RefSeq" id="WP_053243729.1">
    <property type="nucleotide sequence ID" value="NZ_CP022115.1"/>
</dbReference>
<gene>
    <name evidence="2" type="ORF">LH440_05920</name>
    <name evidence="1" type="ORF">LHGZ1_0994</name>
</gene>
<reference evidence="3" key="2">
    <citation type="submission" date="2017-06" db="EMBL/GenBank/DDBJ databases">
        <title>Whole genome sequence of Laribacter hongkongensis LHGZ1.</title>
        <authorList>
            <person name="Chen D."/>
            <person name="Wu H."/>
            <person name="Chen J."/>
        </authorList>
    </citation>
    <scope>NUCLEOTIDE SEQUENCE [LARGE SCALE GENOMIC DNA]</scope>
    <source>
        <strain evidence="3">LHGZ1</strain>
    </source>
</reference>
<dbReference type="AlphaFoldDB" id="A0A248LH40"/>
<evidence type="ECO:0000313" key="1">
    <source>
        <dbReference type="EMBL" id="ASJ23825.1"/>
    </source>
</evidence>
<dbReference type="OrthoDB" id="6057762at2"/>
<dbReference type="Proteomes" id="UP001200247">
    <property type="component" value="Unassembled WGS sequence"/>
</dbReference>